<evidence type="ECO:0000313" key="2">
    <source>
        <dbReference type="EMBL" id="GAA3117982.1"/>
    </source>
</evidence>
<feature type="region of interest" description="Disordered" evidence="1">
    <location>
        <begin position="53"/>
        <end position="82"/>
    </location>
</feature>
<comment type="caution">
    <text evidence="2">The sequence shown here is derived from an EMBL/GenBank/DDBJ whole genome shotgun (WGS) entry which is preliminary data.</text>
</comment>
<accession>A0ABP6MPI5</accession>
<reference evidence="3" key="1">
    <citation type="journal article" date="2019" name="Int. J. Syst. Evol. Microbiol.">
        <title>The Global Catalogue of Microorganisms (GCM) 10K type strain sequencing project: providing services to taxonomists for standard genome sequencing and annotation.</title>
        <authorList>
            <consortium name="The Broad Institute Genomics Platform"/>
            <consortium name="The Broad Institute Genome Sequencing Center for Infectious Disease"/>
            <person name="Wu L."/>
            <person name="Ma J."/>
        </authorList>
    </citation>
    <scope>NUCLEOTIDE SEQUENCE [LARGE SCALE GENOMIC DNA]</scope>
    <source>
        <strain evidence="3">JCM 11574</strain>
    </source>
</reference>
<organism evidence="2 3">
    <name type="scientific">Streptomyces rameus</name>
    <dbReference type="NCBI Taxonomy" id="68261"/>
    <lineage>
        <taxon>Bacteria</taxon>
        <taxon>Bacillati</taxon>
        <taxon>Actinomycetota</taxon>
        <taxon>Actinomycetes</taxon>
        <taxon>Kitasatosporales</taxon>
        <taxon>Streptomycetaceae</taxon>
        <taxon>Streptomyces</taxon>
    </lineage>
</organism>
<name>A0ABP6MPI5_9ACTN</name>
<proteinExistence type="predicted"/>
<evidence type="ECO:0000256" key="1">
    <source>
        <dbReference type="SAM" id="MobiDB-lite"/>
    </source>
</evidence>
<gene>
    <name evidence="2" type="ORF">GCM10010521_02050</name>
</gene>
<dbReference type="Proteomes" id="UP001500893">
    <property type="component" value="Unassembled WGS sequence"/>
</dbReference>
<dbReference type="EMBL" id="BAAAVM010000001">
    <property type="protein sequence ID" value="GAA3117982.1"/>
    <property type="molecule type" value="Genomic_DNA"/>
</dbReference>
<feature type="compositionally biased region" description="Low complexity" evidence="1">
    <location>
        <begin position="53"/>
        <end position="65"/>
    </location>
</feature>
<keyword evidence="3" id="KW-1185">Reference proteome</keyword>
<evidence type="ECO:0000313" key="3">
    <source>
        <dbReference type="Proteomes" id="UP001500893"/>
    </source>
</evidence>
<feature type="region of interest" description="Disordered" evidence="1">
    <location>
        <begin position="1"/>
        <end position="36"/>
    </location>
</feature>
<protein>
    <submittedName>
        <fullName evidence="2">Uncharacterized protein</fullName>
    </submittedName>
</protein>
<sequence>MQVHVTGDGDDGEAFAGVLDGHVEGVGHAGHHSWPEGAGTAVVWARAVTPSAAAASGTVAGSARGVRGGTGHGWDASSGLRP</sequence>